<dbReference type="EMBL" id="BMIB01000001">
    <property type="protein sequence ID" value="GGH62636.1"/>
    <property type="molecule type" value="Genomic_DNA"/>
</dbReference>
<evidence type="ECO:0000313" key="2">
    <source>
        <dbReference type="Proteomes" id="UP000627292"/>
    </source>
</evidence>
<dbReference type="Proteomes" id="UP000627292">
    <property type="component" value="Unassembled WGS sequence"/>
</dbReference>
<evidence type="ECO:0000313" key="1">
    <source>
        <dbReference type="EMBL" id="GGH62636.1"/>
    </source>
</evidence>
<proteinExistence type="predicted"/>
<keyword evidence="2" id="KW-1185">Reference proteome</keyword>
<evidence type="ECO:0008006" key="3">
    <source>
        <dbReference type="Google" id="ProtNLM"/>
    </source>
</evidence>
<gene>
    <name evidence="1" type="ORF">GCM10011379_12790</name>
</gene>
<name>A0A917IT26_9BACT</name>
<comment type="caution">
    <text evidence="1">The sequence shown here is derived from an EMBL/GenBank/DDBJ whole genome shotgun (WGS) entry which is preliminary data.</text>
</comment>
<sequence>MLTYVPQAAVIPEKLLQFIWLHRYFNFKSAYTTEGEKIHILQPGMFNTNQGPDFLNARVRIGSKIWAGHVEVHIHARDWDRHHHSEDSNYDNVILHVIWQQGTPAQSMANRAIPVLELQPLVSVLMLNEYQRLMEAPVTPACGAMLPVLSALGWTAWKERLAVERLTRKSEAIRQLLKETNNHWEDVFWRLLARNFGIKVNASFFEQVAESLPVNVLAKHKRQINQLEALLLGQANLLETEMTGSYEIMLQKEYRYLRHKYQLKPVKATASFLRMRPAAFPTVRLAQLAMLIHKSNHLFSWIRDAAALSEVTRLLDITANDYWHYHYQLEQPADYLPKKLGQAMVYNLVINTVVPVLFAYGLHMNDTAIKERAVAWLLQTPKEKNSILQDWQQHGITAANAMDSQALIELKNNFCNAKRCLECAVGSALLKTTIQN</sequence>
<dbReference type="InterPro" id="IPR021272">
    <property type="entry name" value="DUF2851"/>
</dbReference>
<dbReference type="RefSeq" id="WP_229687762.1">
    <property type="nucleotide sequence ID" value="NZ_BMIB01000001.1"/>
</dbReference>
<reference evidence="1" key="1">
    <citation type="journal article" date="2014" name="Int. J. Syst. Evol. Microbiol.">
        <title>Complete genome sequence of Corynebacterium casei LMG S-19264T (=DSM 44701T), isolated from a smear-ripened cheese.</title>
        <authorList>
            <consortium name="US DOE Joint Genome Institute (JGI-PGF)"/>
            <person name="Walter F."/>
            <person name="Albersmeier A."/>
            <person name="Kalinowski J."/>
            <person name="Ruckert C."/>
        </authorList>
    </citation>
    <scope>NUCLEOTIDE SEQUENCE</scope>
    <source>
        <strain evidence="1">CGMCC 1.15290</strain>
    </source>
</reference>
<protein>
    <recommendedName>
        <fullName evidence="3">DUF2851 family protein</fullName>
    </recommendedName>
</protein>
<reference evidence="1" key="2">
    <citation type="submission" date="2020-09" db="EMBL/GenBank/DDBJ databases">
        <authorList>
            <person name="Sun Q."/>
            <person name="Zhou Y."/>
        </authorList>
    </citation>
    <scope>NUCLEOTIDE SEQUENCE</scope>
    <source>
        <strain evidence="1">CGMCC 1.15290</strain>
    </source>
</reference>
<dbReference type="Pfam" id="PF11013">
    <property type="entry name" value="DUF2851"/>
    <property type="match status" value="1"/>
</dbReference>
<organism evidence="1 2">
    <name type="scientific">Filimonas zeae</name>
    <dbReference type="NCBI Taxonomy" id="1737353"/>
    <lineage>
        <taxon>Bacteria</taxon>
        <taxon>Pseudomonadati</taxon>
        <taxon>Bacteroidota</taxon>
        <taxon>Chitinophagia</taxon>
        <taxon>Chitinophagales</taxon>
        <taxon>Chitinophagaceae</taxon>
        <taxon>Filimonas</taxon>
    </lineage>
</organism>
<dbReference type="AlphaFoldDB" id="A0A917IT26"/>
<accession>A0A917IT26</accession>